<name>A0A7K3RX99_9ACTN</name>
<feature type="region of interest" description="Disordered" evidence="1">
    <location>
        <begin position="1"/>
        <end position="27"/>
    </location>
</feature>
<proteinExistence type="predicted"/>
<evidence type="ECO:0000256" key="1">
    <source>
        <dbReference type="SAM" id="MobiDB-lite"/>
    </source>
</evidence>
<sequence length="27" mass="2313">GTRAGQAGDEGDEEPAGAGVAAAGGAA</sequence>
<accession>A0A7K3RX99</accession>
<reference evidence="2 3" key="1">
    <citation type="submission" date="2020-01" db="EMBL/GenBank/DDBJ databases">
        <title>Insect and environment-associated Actinomycetes.</title>
        <authorList>
            <person name="Currrie C."/>
            <person name="Chevrette M."/>
            <person name="Carlson C."/>
            <person name="Stubbendieck R."/>
            <person name="Wendt-Pienkowski E."/>
        </authorList>
    </citation>
    <scope>NUCLEOTIDE SEQUENCE [LARGE SCALE GENOMIC DNA]</scope>
    <source>
        <strain evidence="2 3">SID7590</strain>
    </source>
</reference>
<dbReference type="AlphaFoldDB" id="A0A7K3RX99"/>
<organism evidence="2 3">
    <name type="scientific">Streptomyces parvus</name>
    <dbReference type="NCBI Taxonomy" id="66428"/>
    <lineage>
        <taxon>Bacteria</taxon>
        <taxon>Bacillati</taxon>
        <taxon>Actinomycetota</taxon>
        <taxon>Actinomycetes</taxon>
        <taxon>Kitasatosporales</taxon>
        <taxon>Streptomycetaceae</taxon>
        <taxon>Streptomyces</taxon>
    </lineage>
</organism>
<feature type="compositionally biased region" description="Low complexity" evidence="1">
    <location>
        <begin position="16"/>
        <end position="27"/>
    </location>
</feature>
<dbReference type="Proteomes" id="UP000469670">
    <property type="component" value="Unassembled WGS sequence"/>
</dbReference>
<gene>
    <name evidence="2" type="ORF">G3I50_16585</name>
</gene>
<protein>
    <submittedName>
        <fullName evidence="2">TetR/AcrR family transcriptional regulator</fullName>
    </submittedName>
</protein>
<feature type="non-terminal residue" evidence="2">
    <location>
        <position position="1"/>
    </location>
</feature>
<evidence type="ECO:0000313" key="2">
    <source>
        <dbReference type="EMBL" id="NEC19861.1"/>
    </source>
</evidence>
<evidence type="ECO:0000313" key="3">
    <source>
        <dbReference type="Proteomes" id="UP000469670"/>
    </source>
</evidence>
<dbReference type="EMBL" id="JAAGMP010000751">
    <property type="protein sequence ID" value="NEC19861.1"/>
    <property type="molecule type" value="Genomic_DNA"/>
</dbReference>
<comment type="caution">
    <text evidence="2">The sequence shown here is derived from an EMBL/GenBank/DDBJ whole genome shotgun (WGS) entry which is preliminary data.</text>
</comment>